<name>A0A9P9FNZ4_9HYPO</name>
<gene>
    <name evidence="2" type="ORF">EDB81DRAFT_182324</name>
</gene>
<dbReference type="EMBL" id="JAGMUV010000002">
    <property type="protein sequence ID" value="KAH7170866.1"/>
    <property type="molecule type" value="Genomic_DNA"/>
</dbReference>
<sequence>MPKPTLALATLKCSSCFRFLLLPWLQLATSFFSLALPSSTNTRSCAPAHRSYLHHSYSLKSVCNHHPFWFAFATITSVTKFD</sequence>
<feature type="signal peptide" evidence="1">
    <location>
        <begin position="1"/>
        <end position="30"/>
    </location>
</feature>
<keyword evidence="1" id="KW-0732">Signal</keyword>
<dbReference type="AlphaFoldDB" id="A0A9P9FNZ4"/>
<accession>A0A9P9FNZ4</accession>
<feature type="chain" id="PRO_5040394907" description="Secreted protein" evidence="1">
    <location>
        <begin position="31"/>
        <end position="82"/>
    </location>
</feature>
<comment type="caution">
    <text evidence="2">The sequence shown here is derived from an EMBL/GenBank/DDBJ whole genome shotgun (WGS) entry which is preliminary data.</text>
</comment>
<organism evidence="2 3">
    <name type="scientific">Dactylonectria macrodidyma</name>
    <dbReference type="NCBI Taxonomy" id="307937"/>
    <lineage>
        <taxon>Eukaryota</taxon>
        <taxon>Fungi</taxon>
        <taxon>Dikarya</taxon>
        <taxon>Ascomycota</taxon>
        <taxon>Pezizomycotina</taxon>
        <taxon>Sordariomycetes</taxon>
        <taxon>Hypocreomycetidae</taxon>
        <taxon>Hypocreales</taxon>
        <taxon>Nectriaceae</taxon>
        <taxon>Dactylonectria</taxon>
    </lineage>
</organism>
<evidence type="ECO:0000313" key="3">
    <source>
        <dbReference type="Proteomes" id="UP000738349"/>
    </source>
</evidence>
<evidence type="ECO:0008006" key="4">
    <source>
        <dbReference type="Google" id="ProtNLM"/>
    </source>
</evidence>
<keyword evidence="3" id="KW-1185">Reference proteome</keyword>
<protein>
    <recommendedName>
        <fullName evidence="4">Secreted protein</fullName>
    </recommendedName>
</protein>
<reference evidence="2" key="1">
    <citation type="journal article" date="2021" name="Nat. Commun.">
        <title>Genetic determinants of endophytism in the Arabidopsis root mycobiome.</title>
        <authorList>
            <person name="Mesny F."/>
            <person name="Miyauchi S."/>
            <person name="Thiergart T."/>
            <person name="Pickel B."/>
            <person name="Atanasova L."/>
            <person name="Karlsson M."/>
            <person name="Huettel B."/>
            <person name="Barry K.W."/>
            <person name="Haridas S."/>
            <person name="Chen C."/>
            <person name="Bauer D."/>
            <person name="Andreopoulos W."/>
            <person name="Pangilinan J."/>
            <person name="LaButti K."/>
            <person name="Riley R."/>
            <person name="Lipzen A."/>
            <person name="Clum A."/>
            <person name="Drula E."/>
            <person name="Henrissat B."/>
            <person name="Kohler A."/>
            <person name="Grigoriev I.V."/>
            <person name="Martin F.M."/>
            <person name="Hacquard S."/>
        </authorList>
    </citation>
    <scope>NUCLEOTIDE SEQUENCE</scope>
    <source>
        <strain evidence="2">MPI-CAGE-AT-0147</strain>
    </source>
</reference>
<evidence type="ECO:0000313" key="2">
    <source>
        <dbReference type="EMBL" id="KAH7170866.1"/>
    </source>
</evidence>
<evidence type="ECO:0000256" key="1">
    <source>
        <dbReference type="SAM" id="SignalP"/>
    </source>
</evidence>
<proteinExistence type="predicted"/>
<dbReference type="Proteomes" id="UP000738349">
    <property type="component" value="Unassembled WGS sequence"/>
</dbReference>